<evidence type="ECO:0000313" key="4">
    <source>
        <dbReference type="Proteomes" id="UP000021108"/>
    </source>
</evidence>
<dbReference type="PATRIC" id="fig|1310607.3.peg.3722"/>
<name>A0A009PJK8_ACIBA</name>
<dbReference type="RefSeq" id="WP_032058780.1">
    <property type="nucleotide sequence ID" value="NZ_JEXD01000003.1"/>
</dbReference>
<comment type="caution">
    <text evidence="3">The sequence shown here is derived from an EMBL/GenBank/DDBJ whole genome shotgun (WGS) entry which is preliminary data.</text>
</comment>
<dbReference type="Proteomes" id="UP000021108">
    <property type="component" value="Unassembled WGS sequence"/>
</dbReference>
<dbReference type="EMBL" id="JEXD01000073">
    <property type="protein sequence ID" value="EXC04136.1"/>
    <property type="molecule type" value="Genomic_DNA"/>
</dbReference>
<dbReference type="EMBL" id="JEXD01000064">
    <property type="protein sequence ID" value="EXC04378.1"/>
    <property type="molecule type" value="Genomic_DNA"/>
</dbReference>
<evidence type="ECO:0000313" key="2">
    <source>
        <dbReference type="EMBL" id="EXC04378.1"/>
    </source>
</evidence>
<proteinExistence type="predicted"/>
<gene>
    <name evidence="3" type="ORF">J506_0710</name>
    <name evidence="2" type="ORF">J506_3853</name>
    <name evidence="1" type="ORF">J506_3959</name>
</gene>
<sequence>MGFFFNAEFLEQFGFSVGEEDEATHYSTFGGSDWKLKANKDQMFYWDALSKSWKRWALTLEHCTPIGEKEPNYKCGPVNQVVVKKDETTRELSPIYSNSKYKGD</sequence>
<protein>
    <submittedName>
        <fullName evidence="3">Uncharacterized protein</fullName>
    </submittedName>
</protein>
<dbReference type="AlphaFoldDB" id="A0A009PJK8"/>
<dbReference type="EMBL" id="JEXD01000003">
    <property type="protein sequence ID" value="EXC09376.1"/>
    <property type="molecule type" value="Genomic_DNA"/>
</dbReference>
<evidence type="ECO:0000313" key="3">
    <source>
        <dbReference type="EMBL" id="EXC09376.1"/>
    </source>
</evidence>
<evidence type="ECO:0000313" key="1">
    <source>
        <dbReference type="EMBL" id="EXC04136.1"/>
    </source>
</evidence>
<accession>A0A009PJK8</accession>
<organism evidence="3 4">
    <name type="scientific">Acinetobacter baumannii 625974</name>
    <dbReference type="NCBI Taxonomy" id="1310607"/>
    <lineage>
        <taxon>Bacteria</taxon>
        <taxon>Pseudomonadati</taxon>
        <taxon>Pseudomonadota</taxon>
        <taxon>Gammaproteobacteria</taxon>
        <taxon>Moraxellales</taxon>
        <taxon>Moraxellaceae</taxon>
        <taxon>Acinetobacter</taxon>
        <taxon>Acinetobacter calcoaceticus/baumannii complex</taxon>
    </lineage>
</organism>
<reference evidence="3 4" key="1">
    <citation type="submission" date="2014-02" db="EMBL/GenBank/DDBJ databases">
        <title>Comparative genomics and transcriptomics to identify genetic mechanisms underlying the emergence of carbapenem resistant Acinetobacter baumannii (CRAb).</title>
        <authorList>
            <person name="Harris A.D."/>
            <person name="Johnson K.J."/>
            <person name="George J."/>
            <person name="Shefchek K."/>
            <person name="Daugherty S.C."/>
            <person name="Parankush S."/>
            <person name="Sadzewicz L."/>
            <person name="Tallon L."/>
            <person name="Sengamalay N."/>
            <person name="Hazen T.H."/>
            <person name="Rasko D.A."/>
        </authorList>
    </citation>
    <scope>NUCLEOTIDE SEQUENCE [LARGE SCALE GENOMIC DNA]</scope>
    <source>
        <strain evidence="3 4">625974</strain>
    </source>
</reference>